<sequence>MLSSTVFIRPTTSQDQGAWNHYVCNHPGGTAYQLSGFIRAVEAAYRFKSICFVAQSRQQNQGRVQGILPLIHLHAPFTKGALVSLPYCDAGGVLADSPETEAALLAHAMAYAAQKKIPEVAIRSVKPFAGLDPNLTRHSGKVRMVRALPDDPNCLLGSLKSKVRSQVKKPMRDGLKFHMGGRRLLPLFYRIFCENMHDLGSVVHSFEWFYRILAFYGSRAHIGVVTTPAGEPAAAGMILCHPCLVSVPWASSLRRFNSLNPNMLLYWGFLSFASANGFKMLDFGRSTPDAGTFRFKKQWGAVPVDLHWAAFDPAVFPHLAPSKKQPAGRSGMKRNLAEAVIRKLPGPVSTGLGVLTRKYISL</sequence>
<dbReference type="PANTHER" id="PTHR36174">
    <property type="entry name" value="LIPID II:GLYCINE GLYCYLTRANSFERASE"/>
    <property type="match status" value="1"/>
</dbReference>
<keyword evidence="3" id="KW-1185">Reference proteome</keyword>
<accession>S0G596</accession>
<proteinExistence type="predicted"/>
<dbReference type="AlphaFoldDB" id="S0G596"/>
<dbReference type="Proteomes" id="UP000014216">
    <property type="component" value="Unassembled WGS sequence"/>
</dbReference>
<dbReference type="Gene3D" id="3.40.630.30">
    <property type="match status" value="1"/>
</dbReference>
<name>S0G596_9BACT</name>
<dbReference type="InterPro" id="IPR038740">
    <property type="entry name" value="BioF2-like_GNAT_dom"/>
</dbReference>
<protein>
    <submittedName>
        <fullName evidence="2">Acetyltransferase (GNAT) domain-containing protein</fullName>
    </submittedName>
</protein>
<evidence type="ECO:0000259" key="1">
    <source>
        <dbReference type="Pfam" id="PF13480"/>
    </source>
</evidence>
<dbReference type="GO" id="GO:0016740">
    <property type="term" value="F:transferase activity"/>
    <property type="evidence" value="ECO:0007669"/>
    <property type="project" value="UniProtKB-KW"/>
</dbReference>
<comment type="caution">
    <text evidence="2">The sequence shown here is derived from an EMBL/GenBank/DDBJ whole genome shotgun (WGS) entry which is preliminary data.</text>
</comment>
<dbReference type="RefSeq" id="WP_006966363.1">
    <property type="nucleotide sequence ID" value="NZ_APJX01000005.1"/>
</dbReference>
<dbReference type="EMBL" id="APJX01000005">
    <property type="protein sequence ID" value="EMS79271.1"/>
    <property type="molecule type" value="Genomic_DNA"/>
</dbReference>
<dbReference type="PATRIC" id="fig|1286635.3.peg.2667"/>
<dbReference type="OrthoDB" id="9773932at2"/>
<reference evidence="2 3" key="1">
    <citation type="journal article" date="2013" name="Genome Announc.">
        <title>Draft Genome Sequence of Desulfotignum phosphitoxidans DSM 13687 Strain FiPS-3.</title>
        <authorList>
            <person name="Poehlein A."/>
            <person name="Daniel R."/>
            <person name="Simeonova D.D."/>
        </authorList>
    </citation>
    <scope>NUCLEOTIDE SEQUENCE [LARGE SCALE GENOMIC DNA]</scope>
    <source>
        <strain evidence="2 3">DSM 13687</strain>
    </source>
</reference>
<dbReference type="PANTHER" id="PTHR36174:SF1">
    <property type="entry name" value="LIPID II:GLYCINE GLYCYLTRANSFERASE"/>
    <property type="match status" value="1"/>
</dbReference>
<evidence type="ECO:0000313" key="3">
    <source>
        <dbReference type="Proteomes" id="UP000014216"/>
    </source>
</evidence>
<keyword evidence="2" id="KW-0808">Transferase</keyword>
<evidence type="ECO:0000313" key="2">
    <source>
        <dbReference type="EMBL" id="EMS79271.1"/>
    </source>
</evidence>
<dbReference type="Pfam" id="PF13480">
    <property type="entry name" value="Acetyltransf_6"/>
    <property type="match status" value="1"/>
</dbReference>
<gene>
    <name evidence="2" type="ORF">Dpo_5c01960</name>
</gene>
<organism evidence="2 3">
    <name type="scientific">Desulfotignum phosphitoxidans DSM 13687</name>
    <dbReference type="NCBI Taxonomy" id="1286635"/>
    <lineage>
        <taxon>Bacteria</taxon>
        <taxon>Pseudomonadati</taxon>
        <taxon>Thermodesulfobacteriota</taxon>
        <taxon>Desulfobacteria</taxon>
        <taxon>Desulfobacterales</taxon>
        <taxon>Desulfobacteraceae</taxon>
        <taxon>Desulfotignum</taxon>
    </lineage>
</organism>
<dbReference type="SUPFAM" id="SSF55729">
    <property type="entry name" value="Acyl-CoA N-acyltransferases (Nat)"/>
    <property type="match status" value="1"/>
</dbReference>
<feature type="domain" description="BioF2-like acetyltransferase" evidence="1">
    <location>
        <begin position="186"/>
        <end position="297"/>
    </location>
</feature>
<dbReference type="InterPro" id="IPR016181">
    <property type="entry name" value="Acyl_CoA_acyltransferase"/>
</dbReference>
<dbReference type="InterPro" id="IPR050644">
    <property type="entry name" value="PG_Glycine_Bridge_Synth"/>
</dbReference>